<evidence type="ECO:0000313" key="3">
    <source>
        <dbReference type="Proteomes" id="UP000828390"/>
    </source>
</evidence>
<organism evidence="2 3">
    <name type="scientific">Dreissena polymorpha</name>
    <name type="common">Zebra mussel</name>
    <name type="synonym">Mytilus polymorpha</name>
    <dbReference type="NCBI Taxonomy" id="45954"/>
    <lineage>
        <taxon>Eukaryota</taxon>
        <taxon>Metazoa</taxon>
        <taxon>Spiralia</taxon>
        <taxon>Lophotrochozoa</taxon>
        <taxon>Mollusca</taxon>
        <taxon>Bivalvia</taxon>
        <taxon>Autobranchia</taxon>
        <taxon>Heteroconchia</taxon>
        <taxon>Euheterodonta</taxon>
        <taxon>Imparidentia</taxon>
        <taxon>Neoheterodontei</taxon>
        <taxon>Myida</taxon>
        <taxon>Dreissenoidea</taxon>
        <taxon>Dreissenidae</taxon>
        <taxon>Dreissena</taxon>
    </lineage>
</organism>
<accession>A0A9D4IBM6</accession>
<comment type="caution">
    <text evidence="2">The sequence shown here is derived from an EMBL/GenBank/DDBJ whole genome shotgun (WGS) entry which is preliminary data.</text>
</comment>
<evidence type="ECO:0000313" key="1">
    <source>
        <dbReference type="EMBL" id="KAH3754048.1"/>
    </source>
</evidence>
<proteinExistence type="predicted"/>
<dbReference type="EMBL" id="JAIWYP010000010">
    <property type="protein sequence ID" value="KAH3754048.1"/>
    <property type="molecule type" value="Genomic_DNA"/>
</dbReference>
<sequence length="69" mass="7406">MGSTGYLYSLGLLGNLMELLVHNLLSLAIAEVDMAIVIWTSVVLVPSLDRLAPKLLKLICSSSLLPSTH</sequence>
<dbReference type="AlphaFoldDB" id="A0A9D4IBM6"/>
<reference evidence="2" key="2">
    <citation type="submission" date="2020-11" db="EMBL/GenBank/DDBJ databases">
        <authorList>
            <person name="McCartney M.A."/>
            <person name="Auch B."/>
            <person name="Kono T."/>
            <person name="Mallez S."/>
            <person name="Becker A."/>
            <person name="Gohl D.M."/>
            <person name="Silverstein K.A.T."/>
            <person name="Koren S."/>
            <person name="Bechman K.B."/>
            <person name="Herman A."/>
            <person name="Abrahante J.E."/>
            <person name="Garbe J."/>
        </authorList>
    </citation>
    <scope>NUCLEOTIDE SEQUENCE</scope>
    <source>
        <strain evidence="2">Duluth1</strain>
        <tissue evidence="2">Whole animal</tissue>
    </source>
</reference>
<name>A0A9D4IBM6_DREPO</name>
<evidence type="ECO:0000313" key="2">
    <source>
        <dbReference type="EMBL" id="KAH3754107.1"/>
    </source>
</evidence>
<dbReference type="Proteomes" id="UP000828390">
    <property type="component" value="Unassembled WGS sequence"/>
</dbReference>
<reference evidence="2" key="1">
    <citation type="journal article" date="2019" name="bioRxiv">
        <title>The Genome of the Zebra Mussel, Dreissena polymorpha: A Resource for Invasive Species Research.</title>
        <authorList>
            <person name="McCartney M.A."/>
            <person name="Auch B."/>
            <person name="Kono T."/>
            <person name="Mallez S."/>
            <person name="Zhang Y."/>
            <person name="Obille A."/>
            <person name="Becker A."/>
            <person name="Abrahante J.E."/>
            <person name="Garbe J."/>
            <person name="Badalamenti J.P."/>
            <person name="Herman A."/>
            <person name="Mangelson H."/>
            <person name="Liachko I."/>
            <person name="Sullivan S."/>
            <person name="Sone E.D."/>
            <person name="Koren S."/>
            <person name="Silverstein K.A.T."/>
            <person name="Beckman K.B."/>
            <person name="Gohl D.M."/>
        </authorList>
    </citation>
    <scope>NUCLEOTIDE SEQUENCE</scope>
    <source>
        <strain evidence="2">Duluth1</strain>
        <tissue evidence="2">Whole animal</tissue>
    </source>
</reference>
<dbReference type="EMBL" id="JAIWYP010000010">
    <property type="protein sequence ID" value="KAH3754107.1"/>
    <property type="molecule type" value="Genomic_DNA"/>
</dbReference>
<keyword evidence="3" id="KW-1185">Reference proteome</keyword>
<gene>
    <name evidence="1" type="ORF">DPMN_188706</name>
    <name evidence="2" type="ORF">DPMN_188768</name>
</gene>
<protein>
    <submittedName>
        <fullName evidence="2">Uncharacterized protein</fullName>
    </submittedName>
</protein>